<dbReference type="InterPro" id="IPR014001">
    <property type="entry name" value="Helicase_ATP-bd"/>
</dbReference>
<evidence type="ECO:0000256" key="10">
    <source>
        <dbReference type="ARBA" id="ARBA00048988"/>
    </source>
</evidence>
<feature type="region of interest" description="Disordered" evidence="11">
    <location>
        <begin position="1169"/>
        <end position="1203"/>
    </location>
</feature>
<dbReference type="Pfam" id="PF00270">
    <property type="entry name" value="DEAD"/>
    <property type="match status" value="1"/>
</dbReference>
<feature type="region of interest" description="Disordered" evidence="11">
    <location>
        <begin position="1290"/>
        <end position="1374"/>
    </location>
</feature>
<organism evidence="14 15">
    <name type="scientific">Cristinia sonorae</name>
    <dbReference type="NCBI Taxonomy" id="1940300"/>
    <lineage>
        <taxon>Eukaryota</taxon>
        <taxon>Fungi</taxon>
        <taxon>Dikarya</taxon>
        <taxon>Basidiomycota</taxon>
        <taxon>Agaricomycotina</taxon>
        <taxon>Agaricomycetes</taxon>
        <taxon>Agaricomycetidae</taxon>
        <taxon>Agaricales</taxon>
        <taxon>Pleurotineae</taxon>
        <taxon>Stephanosporaceae</taxon>
        <taxon>Cristinia</taxon>
    </lineage>
</organism>
<comment type="caution">
    <text evidence="14">The sequence shown here is derived from an EMBL/GenBank/DDBJ whole genome shotgun (WGS) entry which is preliminary data.</text>
</comment>
<evidence type="ECO:0000256" key="4">
    <source>
        <dbReference type="ARBA" id="ARBA00022806"/>
    </source>
</evidence>
<dbReference type="OrthoDB" id="5575at2759"/>
<dbReference type="Gene3D" id="3.40.50.300">
    <property type="entry name" value="P-loop containing nucleotide triphosphate hydrolases"/>
    <property type="match status" value="2"/>
</dbReference>
<evidence type="ECO:0000256" key="11">
    <source>
        <dbReference type="SAM" id="MobiDB-lite"/>
    </source>
</evidence>
<dbReference type="SUPFAM" id="SSF158702">
    <property type="entry name" value="Sec63 N-terminal domain-like"/>
    <property type="match status" value="1"/>
</dbReference>
<sequence length="1400" mass="157915">MDDDGYPEYEYGPLGDDGQAMGDYIDNYEISPIRQTTEEETYWEDEIENSSPSPPERRFSYYHSPPIQYDDHFESADKYGQYGNEATPFAYQPGPSSRTVPNYEPSHNRVAEPRPSQMLPHSTLDRQQQLLNRQNRVMPPTFREQPFRSPQLEFAHQSPSTAQRTAPRILTGFMEPQSYNTHSSARGFNPRNAHGIRLRPTSELPDMYRNLFKFGVFNAVQSDCFDTVMHDDANMVVSAPTGSGKTVLFELATIRMLMNSGGQPAKCIYVAPTKALCSEKYRDWSKKFEALNIKCCELTGDTVHFGASAWGEARDATVIVTTGEKWDSLTRNWDDHKQILSQIQLFMVDEVHILNESRGSTLEVVIARMRKRGNAVRFVTVSATVPNIADVANWIGHGISNGPAIVKEFGEEFRPCKLSRFVYGQPRKEGMNDFVFNRSLDYKLYGILQQHAVNKPVLIFCSTRKAVVQTAEQLKKEYEAGLNGKKAVPWNKPRRIEHTFQDNKLNELVAFGVGAHHAGMTFPDRNAMEKLFSDGFLRVLVSTSTLAVGVNLPAHTVVIKGVKTFHNGNNQEYSDLDIMQMIGRAGRPQFDNEGVAIIICEQELENKYKALVQGRTMLESSLHLSLTEHINSEIGLHTITDVNSAKDWLHKSFLFQRIQRNPRHYAIGKNTNQTWQERIDEMVTQSIVKLQANELIEKLEDGSLSSTKYGDTMSKYYVKQSTMSLMLKLPEHASLREMLEMLSCAEEFSDVKLRSGDKQVYNKLREHYDIRFKVKKIEKSSDKICLIIQAILGGINLNEYRTGENQPSQEAMSVFRHASRLAKAMVEIAIIKKSGAQVKHGLELLRCLHAKTWEDRPNVLRQIEHIGEKSIPVLAQKGINSITALRNQDSLRIEALLNRRPPFGLEVLATVKQFPQYTLNISEVSVSEGGGEGPVEVELSVECGLIVESGVHTKKKNTKGQDMTVVLTYSSDLDFIDFRRIPTKSLKNAKTFTVVAELTKPSQSINVQIASEQIAGVSVTHTYRPKVAHNKYPTMDTRPKSSLAMDLEGMQEDPNFWNDFTAVDEDDDLEVPMIDLTKSPNSRPAKKRAAPKPPAVEPTKKPKPTPRVEPSLSALPRKLPNGKFDCNHTCKDKTKCRHRCCQEGLDKPPPWTKKRVESLLEEASNIAQANKHDIERSESVQHITEEDARQKTKFKTKTDKPDSRLHQLEKLHQSTNVNDRLALPEGRRIKVENSVVPLTQSQSKKRPRPVFNFDFADVGEPKLPVSIEIPDSLDSDSDLPDASEALAAQKLKAKSKRKTPPSTDYSDPEIDSLIGKLPLDELAPRSSKQPAPPVISARARSRSSSSEVELVTPPPRKRMKFTRQDKTPLKPALKKASTVIQRRSSPSFRQVFFCISLVLA</sequence>
<comment type="catalytic activity">
    <reaction evidence="8">
        <text>Couples ATP hydrolysis with the unwinding of duplex DNA by translocating in the 3'-5' direction.</text>
        <dbReference type="EC" id="5.6.2.4"/>
    </reaction>
</comment>
<dbReference type="Pfam" id="PF00271">
    <property type="entry name" value="Helicase_C"/>
    <property type="match status" value="1"/>
</dbReference>
<dbReference type="CDD" id="cd18795">
    <property type="entry name" value="SF2_C_Ski2"/>
    <property type="match status" value="1"/>
</dbReference>
<evidence type="ECO:0000259" key="13">
    <source>
        <dbReference type="PROSITE" id="PS51194"/>
    </source>
</evidence>
<evidence type="ECO:0000256" key="5">
    <source>
        <dbReference type="ARBA" id="ARBA00022840"/>
    </source>
</evidence>
<dbReference type="GO" id="GO:0005524">
    <property type="term" value="F:ATP binding"/>
    <property type="evidence" value="ECO:0007669"/>
    <property type="project" value="UniProtKB-KW"/>
</dbReference>
<dbReference type="InterPro" id="IPR036388">
    <property type="entry name" value="WH-like_DNA-bd_sf"/>
</dbReference>
<reference evidence="14" key="1">
    <citation type="journal article" date="2021" name="New Phytol.">
        <title>Evolutionary innovations through gain and loss of genes in the ectomycorrhizal Boletales.</title>
        <authorList>
            <person name="Wu G."/>
            <person name="Miyauchi S."/>
            <person name="Morin E."/>
            <person name="Kuo A."/>
            <person name="Drula E."/>
            <person name="Varga T."/>
            <person name="Kohler A."/>
            <person name="Feng B."/>
            <person name="Cao Y."/>
            <person name="Lipzen A."/>
            <person name="Daum C."/>
            <person name="Hundley H."/>
            <person name="Pangilinan J."/>
            <person name="Johnson J."/>
            <person name="Barry K."/>
            <person name="LaButti K."/>
            <person name="Ng V."/>
            <person name="Ahrendt S."/>
            <person name="Min B."/>
            <person name="Choi I.G."/>
            <person name="Park H."/>
            <person name="Plett J.M."/>
            <person name="Magnuson J."/>
            <person name="Spatafora J.W."/>
            <person name="Nagy L.G."/>
            <person name="Henrissat B."/>
            <person name="Grigoriev I.V."/>
            <person name="Yang Z.L."/>
            <person name="Xu J."/>
            <person name="Martin F.M."/>
        </authorList>
    </citation>
    <scope>NUCLEOTIDE SEQUENCE</scope>
    <source>
        <strain evidence="14">KKN 215</strain>
    </source>
</reference>
<dbReference type="InterPro" id="IPR001650">
    <property type="entry name" value="Helicase_C-like"/>
</dbReference>
<dbReference type="GO" id="GO:0043138">
    <property type="term" value="F:3'-5' DNA helicase activity"/>
    <property type="evidence" value="ECO:0007669"/>
    <property type="project" value="UniProtKB-EC"/>
</dbReference>
<dbReference type="FunFam" id="1.10.10.10:FF:000012">
    <property type="entry name" value="U5 small nuclear ribonucleoprotein helicase"/>
    <property type="match status" value="1"/>
</dbReference>
<evidence type="ECO:0000256" key="8">
    <source>
        <dbReference type="ARBA" id="ARBA00034617"/>
    </source>
</evidence>
<dbReference type="Gene3D" id="1.10.3380.10">
    <property type="entry name" value="Sec63 N-terminal domain-like domain"/>
    <property type="match status" value="1"/>
</dbReference>
<dbReference type="EMBL" id="JAEVFJ010000019">
    <property type="protein sequence ID" value="KAH8099579.1"/>
    <property type="molecule type" value="Genomic_DNA"/>
</dbReference>
<evidence type="ECO:0000256" key="6">
    <source>
        <dbReference type="ARBA" id="ARBA00023235"/>
    </source>
</evidence>
<evidence type="ECO:0000313" key="14">
    <source>
        <dbReference type="EMBL" id="KAH8099579.1"/>
    </source>
</evidence>
<dbReference type="Pfam" id="PF02889">
    <property type="entry name" value="Sec63"/>
    <property type="match status" value="1"/>
</dbReference>
<dbReference type="Pfam" id="PF23445">
    <property type="entry name" value="WHD_SNRNP200"/>
    <property type="match status" value="1"/>
</dbReference>
<dbReference type="PROSITE" id="PS51192">
    <property type="entry name" value="HELICASE_ATP_BIND_1"/>
    <property type="match status" value="1"/>
</dbReference>
<feature type="region of interest" description="Disordered" evidence="11">
    <location>
        <begin position="78"/>
        <end position="120"/>
    </location>
</feature>
<proteinExistence type="inferred from homology"/>
<evidence type="ECO:0000256" key="9">
    <source>
        <dbReference type="ARBA" id="ARBA00034808"/>
    </source>
</evidence>
<dbReference type="GO" id="GO:0051321">
    <property type="term" value="P:meiotic cell cycle"/>
    <property type="evidence" value="ECO:0007669"/>
    <property type="project" value="UniProtKB-KW"/>
</dbReference>
<dbReference type="InterPro" id="IPR011545">
    <property type="entry name" value="DEAD/DEAH_box_helicase_dom"/>
</dbReference>
<dbReference type="SMART" id="SM00487">
    <property type="entry name" value="DEXDc"/>
    <property type="match status" value="1"/>
</dbReference>
<keyword evidence="5" id="KW-0067">ATP-binding</keyword>
<dbReference type="InterPro" id="IPR036390">
    <property type="entry name" value="WH_DNA-bd_sf"/>
</dbReference>
<dbReference type="EC" id="5.6.2.4" evidence="9"/>
<keyword evidence="7" id="KW-0469">Meiosis</keyword>
<evidence type="ECO:0000256" key="1">
    <source>
        <dbReference type="ARBA" id="ARBA00010140"/>
    </source>
</evidence>
<evidence type="ECO:0000256" key="2">
    <source>
        <dbReference type="ARBA" id="ARBA00022741"/>
    </source>
</evidence>
<protein>
    <recommendedName>
        <fullName evidence="9">DNA 3'-5' helicase</fullName>
        <ecNumber evidence="9">5.6.2.4</ecNumber>
    </recommendedName>
</protein>
<dbReference type="InterPro" id="IPR052247">
    <property type="entry name" value="Meiotic_Crossover_Helicase"/>
</dbReference>
<feature type="region of interest" description="Disordered" evidence="11">
    <location>
        <begin position="1"/>
        <end position="23"/>
    </location>
</feature>
<evidence type="ECO:0000256" key="3">
    <source>
        <dbReference type="ARBA" id="ARBA00022801"/>
    </source>
</evidence>
<dbReference type="SMART" id="SM00973">
    <property type="entry name" value="Sec63"/>
    <property type="match status" value="1"/>
</dbReference>
<evidence type="ECO:0000256" key="7">
    <source>
        <dbReference type="ARBA" id="ARBA00023254"/>
    </source>
</evidence>
<accession>A0A8K0UL82</accession>
<dbReference type="PANTHER" id="PTHR47835:SF3">
    <property type="entry name" value="HELICASE FOR MEIOSIS 1"/>
    <property type="match status" value="1"/>
</dbReference>
<dbReference type="SUPFAM" id="SSF52540">
    <property type="entry name" value="P-loop containing nucleoside triphosphate hydrolases"/>
    <property type="match status" value="1"/>
</dbReference>
<evidence type="ECO:0000313" key="15">
    <source>
        <dbReference type="Proteomes" id="UP000813824"/>
    </source>
</evidence>
<keyword evidence="3" id="KW-0378">Hydrolase</keyword>
<feature type="domain" description="Helicase ATP-binding" evidence="12">
    <location>
        <begin position="226"/>
        <end position="403"/>
    </location>
</feature>
<name>A0A8K0UL82_9AGAR</name>
<feature type="compositionally biased region" description="Low complexity" evidence="11">
    <location>
        <begin position="1336"/>
        <end position="1346"/>
    </location>
</feature>
<keyword evidence="2" id="KW-0547">Nucleotide-binding</keyword>
<feature type="compositionally biased region" description="Acidic residues" evidence="11">
    <location>
        <begin position="38"/>
        <end position="48"/>
    </location>
</feature>
<dbReference type="Gene3D" id="1.10.10.10">
    <property type="entry name" value="Winged helix-like DNA-binding domain superfamily/Winged helix DNA-binding domain"/>
    <property type="match status" value="1"/>
</dbReference>
<feature type="region of interest" description="Disordered" evidence="11">
    <location>
        <begin position="1074"/>
        <end position="1121"/>
    </location>
</feature>
<dbReference type="InterPro" id="IPR004179">
    <property type="entry name" value="Sec63-dom"/>
</dbReference>
<dbReference type="GO" id="GO:0016787">
    <property type="term" value="F:hydrolase activity"/>
    <property type="evidence" value="ECO:0007669"/>
    <property type="project" value="UniProtKB-KW"/>
</dbReference>
<dbReference type="Proteomes" id="UP000813824">
    <property type="component" value="Unassembled WGS sequence"/>
</dbReference>
<comment type="catalytic activity">
    <reaction evidence="10">
        <text>ATP + H2O = ADP + phosphate + H(+)</text>
        <dbReference type="Rhea" id="RHEA:13065"/>
        <dbReference type="ChEBI" id="CHEBI:15377"/>
        <dbReference type="ChEBI" id="CHEBI:15378"/>
        <dbReference type="ChEBI" id="CHEBI:30616"/>
        <dbReference type="ChEBI" id="CHEBI:43474"/>
        <dbReference type="ChEBI" id="CHEBI:456216"/>
        <dbReference type="EC" id="5.6.2.4"/>
    </reaction>
</comment>
<dbReference type="InterPro" id="IPR057842">
    <property type="entry name" value="WH_MER3"/>
</dbReference>
<feature type="compositionally biased region" description="Basic and acidic residues" evidence="11">
    <location>
        <begin position="1170"/>
        <end position="1203"/>
    </location>
</feature>
<dbReference type="InterPro" id="IPR027417">
    <property type="entry name" value="P-loop_NTPase"/>
</dbReference>
<feature type="region of interest" description="Disordered" evidence="11">
    <location>
        <begin position="38"/>
        <end position="59"/>
    </location>
</feature>
<dbReference type="SMART" id="SM00490">
    <property type="entry name" value="HELICc"/>
    <property type="match status" value="1"/>
</dbReference>
<gene>
    <name evidence="14" type="ORF">BXZ70DRAFT_942389</name>
</gene>
<keyword evidence="4" id="KW-0347">Helicase</keyword>
<keyword evidence="15" id="KW-1185">Reference proteome</keyword>
<keyword evidence="6" id="KW-0413">Isomerase</keyword>
<comment type="similarity">
    <text evidence="1">Belongs to the helicase family. SKI2 subfamily.</text>
</comment>
<dbReference type="PROSITE" id="PS51194">
    <property type="entry name" value="HELICASE_CTER"/>
    <property type="match status" value="1"/>
</dbReference>
<dbReference type="SUPFAM" id="SSF46785">
    <property type="entry name" value="Winged helix' DNA-binding domain"/>
    <property type="match status" value="1"/>
</dbReference>
<dbReference type="GO" id="GO:0003676">
    <property type="term" value="F:nucleic acid binding"/>
    <property type="evidence" value="ECO:0007669"/>
    <property type="project" value="InterPro"/>
</dbReference>
<evidence type="ECO:0000259" key="12">
    <source>
        <dbReference type="PROSITE" id="PS51192"/>
    </source>
</evidence>
<feature type="domain" description="Helicase C-terminal" evidence="13">
    <location>
        <begin position="447"/>
        <end position="630"/>
    </location>
</feature>
<dbReference type="PANTHER" id="PTHR47835">
    <property type="entry name" value="HFM1, ATP DEPENDENT DNA HELICASE HOMOLOG"/>
    <property type="match status" value="1"/>
</dbReference>